<evidence type="ECO:0000313" key="5">
    <source>
        <dbReference type="EMBL" id="RDE07066.1"/>
    </source>
</evidence>
<dbReference type="GO" id="GO:0000270">
    <property type="term" value="P:peptidoglycan metabolic process"/>
    <property type="evidence" value="ECO:0007669"/>
    <property type="project" value="TreeGrafter"/>
</dbReference>
<evidence type="ECO:0000313" key="6">
    <source>
        <dbReference type="Proteomes" id="UP000253918"/>
    </source>
</evidence>
<evidence type="ECO:0000256" key="3">
    <source>
        <dbReference type="SAM" id="MobiDB-lite"/>
    </source>
</evidence>
<organism evidence="5 6">
    <name type="scientific">Sphingomonas aracearum</name>
    <dbReference type="NCBI Taxonomy" id="2283317"/>
    <lineage>
        <taxon>Bacteria</taxon>
        <taxon>Pseudomonadati</taxon>
        <taxon>Pseudomonadota</taxon>
        <taxon>Alphaproteobacteria</taxon>
        <taxon>Sphingomonadales</taxon>
        <taxon>Sphingomonadaceae</taxon>
        <taxon>Sphingomonas</taxon>
    </lineage>
</organism>
<dbReference type="OrthoDB" id="5372081at2"/>
<evidence type="ECO:0000256" key="4">
    <source>
        <dbReference type="SAM" id="SignalP"/>
    </source>
</evidence>
<dbReference type="GO" id="GO:0009002">
    <property type="term" value="F:serine-type D-Ala-D-Ala carboxypeptidase activity"/>
    <property type="evidence" value="ECO:0007669"/>
    <property type="project" value="UniProtKB-EC"/>
</dbReference>
<name>A0A369VXG6_9SPHN</name>
<dbReference type="GO" id="GO:0006508">
    <property type="term" value="P:proteolysis"/>
    <property type="evidence" value="ECO:0007669"/>
    <property type="project" value="InterPro"/>
</dbReference>
<evidence type="ECO:0000256" key="1">
    <source>
        <dbReference type="ARBA" id="ARBA00006096"/>
    </source>
</evidence>
<keyword evidence="5" id="KW-0645">Protease</keyword>
<sequence length="478" mass="49072">MRLLVLAAALLSAPVLAQATAQGDVAAILAAAGPGTRFGLMVVDDGGRTIAEVNPDERFIPASNTKMFTTAAAYATLDMQAPAGTGASVRLEPDGRGAPGVVLVGGGDARLSSAPDCAADCLSTLADAVAARTRIVGDVAGDDSAFPDQRWSPGMSWNNIPTRSGTGVSALTLDNNEAVLTVTPGAAGTMPAVASDGYYTVDNRVLTVAGAKNALSYDRAPNSRVVRLTGTIAAGAEPQRLRMGIDDPAYHAAWRFAQLLRARGVRVTGAITARHRPLTPADDPAMREGAPAARPPAEPALATLTPGPLAADVVTINKTSQNLHAELLLRLVGARDGSGSIADGQAQVGAMLARAGVPRWAYDFSDGSGMSSYNRISPRGAVTFLRWVAAQPWGAEWRASLPVGGQDGTLARAFRGTALDGRIFAKTGTLNATNALAGYLVGASGRTLTFAFYANDVPQDAGAAAVMYKALLKVAAAN</sequence>
<dbReference type="Gene3D" id="3.50.80.20">
    <property type="entry name" value="D-Ala-D-Ala carboxypeptidase C, peptidase S13"/>
    <property type="match status" value="1"/>
</dbReference>
<dbReference type="SUPFAM" id="SSF56601">
    <property type="entry name" value="beta-lactamase/transpeptidase-like"/>
    <property type="match status" value="1"/>
</dbReference>
<dbReference type="NCBIfam" id="TIGR00666">
    <property type="entry name" value="PBP4"/>
    <property type="match status" value="1"/>
</dbReference>
<keyword evidence="6" id="KW-1185">Reference proteome</keyword>
<keyword evidence="2 5" id="KW-0378">Hydrolase</keyword>
<dbReference type="PRINTS" id="PR00922">
    <property type="entry name" value="DADACBPTASE3"/>
</dbReference>
<accession>A0A369VXG6</accession>
<keyword evidence="4" id="KW-0732">Signal</keyword>
<comment type="similarity">
    <text evidence="1">Belongs to the peptidase S13 family.</text>
</comment>
<dbReference type="PANTHER" id="PTHR30023:SF0">
    <property type="entry name" value="PENICILLIN-SENSITIVE CARBOXYPEPTIDASE A"/>
    <property type="match status" value="1"/>
</dbReference>
<evidence type="ECO:0000256" key="2">
    <source>
        <dbReference type="ARBA" id="ARBA00022801"/>
    </source>
</evidence>
<keyword evidence="5" id="KW-0121">Carboxypeptidase</keyword>
<feature type="region of interest" description="Disordered" evidence="3">
    <location>
        <begin position="276"/>
        <end position="296"/>
    </location>
</feature>
<feature type="signal peptide" evidence="4">
    <location>
        <begin position="1"/>
        <end position="17"/>
    </location>
</feature>
<proteinExistence type="inferred from homology"/>
<dbReference type="EC" id="3.4.16.4" evidence="5"/>
<feature type="chain" id="PRO_5016679034" evidence="4">
    <location>
        <begin position="18"/>
        <end position="478"/>
    </location>
</feature>
<gene>
    <name evidence="5" type="primary">dacB</name>
    <name evidence="5" type="ORF">DVW87_05260</name>
</gene>
<dbReference type="EMBL" id="QQNB01000001">
    <property type="protein sequence ID" value="RDE07066.1"/>
    <property type="molecule type" value="Genomic_DNA"/>
</dbReference>
<dbReference type="Proteomes" id="UP000253918">
    <property type="component" value="Unassembled WGS sequence"/>
</dbReference>
<dbReference type="InterPro" id="IPR012338">
    <property type="entry name" value="Beta-lactam/transpept-like"/>
</dbReference>
<dbReference type="PANTHER" id="PTHR30023">
    <property type="entry name" value="D-ALANYL-D-ALANINE CARBOXYPEPTIDASE"/>
    <property type="match status" value="1"/>
</dbReference>
<protein>
    <submittedName>
        <fullName evidence="5">D-alanyl-D-alanine carboxypeptidase/D-alanyl-D-alanine-endopeptidase</fullName>
        <ecNumber evidence="5">3.4.16.4</ecNumber>
    </submittedName>
</protein>
<dbReference type="AlphaFoldDB" id="A0A369VXG6"/>
<comment type="caution">
    <text evidence="5">The sequence shown here is derived from an EMBL/GenBank/DDBJ whole genome shotgun (WGS) entry which is preliminary data.</text>
</comment>
<dbReference type="InterPro" id="IPR000667">
    <property type="entry name" value="Peptidase_S13"/>
</dbReference>
<dbReference type="Pfam" id="PF02113">
    <property type="entry name" value="Peptidase_S13"/>
    <property type="match status" value="1"/>
</dbReference>
<reference evidence="5 6" key="1">
    <citation type="submission" date="2018-07" db="EMBL/GenBank/DDBJ databases">
        <title>a novel species of Sphingomonas isolated from the rhizosphere soil of Araceae plant.</title>
        <authorList>
            <person name="Zhiyong W."/>
            <person name="Qinglan Z."/>
            <person name="Zhiwei F."/>
            <person name="Ding X."/>
            <person name="Gejiao W."/>
            <person name="Shixue Z."/>
        </authorList>
    </citation>
    <scope>NUCLEOTIDE SEQUENCE [LARGE SCALE GENOMIC DNA]</scope>
    <source>
        <strain evidence="5 6">WZY 27</strain>
    </source>
</reference>
<dbReference type="Gene3D" id="3.40.710.10">
    <property type="entry name" value="DD-peptidase/beta-lactamase superfamily"/>
    <property type="match status" value="2"/>
</dbReference>